<dbReference type="PANTHER" id="PTHR43630:SF1">
    <property type="entry name" value="POLY-BETA-1,6-N-ACETYL-D-GLUCOSAMINE SYNTHASE"/>
    <property type="match status" value="1"/>
</dbReference>
<evidence type="ECO:0000259" key="4">
    <source>
        <dbReference type="Pfam" id="PF00535"/>
    </source>
</evidence>
<keyword evidence="6" id="KW-1185">Reference proteome</keyword>
<evidence type="ECO:0000313" key="5">
    <source>
        <dbReference type="EMBL" id="SDS04462.1"/>
    </source>
</evidence>
<dbReference type="InterPro" id="IPR001173">
    <property type="entry name" value="Glyco_trans_2-like"/>
</dbReference>
<gene>
    <name evidence="5" type="ORF">SAMN04488552_1927</name>
</gene>
<reference evidence="5 6" key="1">
    <citation type="submission" date="2016-10" db="EMBL/GenBank/DDBJ databases">
        <authorList>
            <person name="Varghese N."/>
            <person name="Submissions S."/>
        </authorList>
    </citation>
    <scope>NUCLEOTIDE SEQUENCE [LARGE SCALE GENOMIC DNA]</scope>
    <source>
        <strain evidence="5 6">Mar_2010_102</strain>
    </source>
</reference>
<dbReference type="AlphaFoldDB" id="A0A1H1NZR9"/>
<dbReference type="RefSeq" id="WP_341475790.1">
    <property type="nucleotide sequence ID" value="NZ_LT629745.1"/>
</dbReference>
<organism evidence="5 6">
    <name type="scientific">Christiangramia echinicola</name>
    <dbReference type="NCBI Taxonomy" id="279359"/>
    <lineage>
        <taxon>Bacteria</taxon>
        <taxon>Pseudomonadati</taxon>
        <taxon>Bacteroidota</taxon>
        <taxon>Flavobacteriia</taxon>
        <taxon>Flavobacteriales</taxon>
        <taxon>Flavobacteriaceae</taxon>
        <taxon>Christiangramia</taxon>
    </lineage>
</organism>
<evidence type="ECO:0000256" key="3">
    <source>
        <dbReference type="ARBA" id="ARBA00022679"/>
    </source>
</evidence>
<dbReference type="Proteomes" id="UP000198858">
    <property type="component" value="Chromosome I"/>
</dbReference>
<accession>A0A1H1NZR9</accession>
<dbReference type="Pfam" id="PF00535">
    <property type="entry name" value="Glycos_transf_2"/>
    <property type="match status" value="1"/>
</dbReference>
<dbReference type="Gene3D" id="3.90.550.10">
    <property type="entry name" value="Spore Coat Polysaccharide Biosynthesis Protein SpsA, Chain A"/>
    <property type="match status" value="1"/>
</dbReference>
<dbReference type="PANTHER" id="PTHR43630">
    <property type="entry name" value="POLY-BETA-1,6-N-ACETYL-D-GLUCOSAMINE SYNTHASE"/>
    <property type="match status" value="1"/>
</dbReference>
<dbReference type="InterPro" id="IPR029044">
    <property type="entry name" value="Nucleotide-diphossugar_trans"/>
</dbReference>
<dbReference type="STRING" id="1250231.SAMN04488552_1927"/>
<evidence type="ECO:0000313" key="6">
    <source>
        <dbReference type="Proteomes" id="UP000198858"/>
    </source>
</evidence>
<dbReference type="CDD" id="cd00761">
    <property type="entry name" value="Glyco_tranf_GTA_type"/>
    <property type="match status" value="1"/>
</dbReference>
<evidence type="ECO:0000256" key="1">
    <source>
        <dbReference type="ARBA" id="ARBA00006739"/>
    </source>
</evidence>
<evidence type="ECO:0000256" key="2">
    <source>
        <dbReference type="ARBA" id="ARBA00022676"/>
    </source>
</evidence>
<keyword evidence="2" id="KW-0328">Glycosyltransferase</keyword>
<dbReference type="EMBL" id="LT629745">
    <property type="protein sequence ID" value="SDS04462.1"/>
    <property type="molecule type" value="Genomic_DNA"/>
</dbReference>
<feature type="domain" description="Glycosyltransferase 2-like" evidence="4">
    <location>
        <begin position="9"/>
        <end position="144"/>
    </location>
</feature>
<keyword evidence="3 5" id="KW-0808">Transferase</keyword>
<dbReference type="GO" id="GO:0016757">
    <property type="term" value="F:glycosyltransferase activity"/>
    <property type="evidence" value="ECO:0007669"/>
    <property type="project" value="UniProtKB-KW"/>
</dbReference>
<name>A0A1H1NZR9_9FLAO</name>
<sequence length="286" mass="32750">MNSTLKIDIVIPAHNEANFIAQTLESLANQTLLPNKLVIVDDSSTDNTSEIVEKYTALYPFMELVKNNSSTEHAPGSKVINAFYKGYFKLSDDYDIICKFDADLIFLNNYLEKITQHFENDPQAGMVGGFCSIQRKDKWIPENLTGKDHIRGALKAYRKHCFIQIGELKPAMGWDTADELLARFHGWKVITDDSLLVKHLRPTGMNYFEHSGRKQGEAFYRLRYGTLLSLIASAKLAAMKANPFAFLHYISGYFNARNKKRPFLVSEEEGRFIRKLRWANIRKKIA</sequence>
<protein>
    <submittedName>
        <fullName evidence="5">Glycosyl transferase family 2</fullName>
    </submittedName>
</protein>
<proteinExistence type="inferred from homology"/>
<dbReference type="SUPFAM" id="SSF53448">
    <property type="entry name" value="Nucleotide-diphospho-sugar transferases"/>
    <property type="match status" value="1"/>
</dbReference>
<comment type="similarity">
    <text evidence="1">Belongs to the glycosyltransferase 2 family.</text>
</comment>